<dbReference type="eggNOG" id="arCOG01612">
    <property type="taxonomic scope" value="Archaea"/>
</dbReference>
<dbReference type="Pfam" id="PF02775">
    <property type="entry name" value="TPP_enzyme_C"/>
    <property type="match status" value="1"/>
</dbReference>
<dbReference type="KEGG" id="rci:RCIX2649"/>
<evidence type="ECO:0000313" key="16">
    <source>
        <dbReference type="EMBL" id="CAJ37694.1"/>
    </source>
</evidence>
<dbReference type="GO" id="GO:0030976">
    <property type="term" value="F:thiamine pyrophosphate binding"/>
    <property type="evidence" value="ECO:0007669"/>
    <property type="project" value="InterPro"/>
</dbReference>
<evidence type="ECO:0000259" key="15">
    <source>
        <dbReference type="Pfam" id="PF02775"/>
    </source>
</evidence>
<keyword evidence="9 14" id="KW-0560">Oxidoreductase</keyword>
<evidence type="ECO:0000256" key="11">
    <source>
        <dbReference type="ARBA" id="ARBA00023014"/>
    </source>
</evidence>
<dbReference type="GO" id="GO:0051539">
    <property type="term" value="F:4 iron, 4 sulfur cluster binding"/>
    <property type="evidence" value="ECO:0007669"/>
    <property type="project" value="UniProtKB-UniRule"/>
</dbReference>
<comment type="cofactor">
    <cofactor evidence="14">
        <name>[4Fe-4S] cluster</name>
        <dbReference type="ChEBI" id="CHEBI:49883"/>
    </cofactor>
    <text evidence="14">Binds 2 [4Fe-4S] clusters. In this family the first cluster has a non-standard and varying [4Fe-4S] binding motif CX(2)CX(2)CX(4-5)CP.</text>
</comment>
<evidence type="ECO:0000256" key="14">
    <source>
        <dbReference type="PIRNR" id="PIRNR006439"/>
    </source>
</evidence>
<keyword evidence="7 14" id="KW-0479">Metal-binding</keyword>
<dbReference type="InterPro" id="IPR009014">
    <property type="entry name" value="Transketo_C/PFOR_II"/>
</dbReference>
<dbReference type="Proteomes" id="UP000000663">
    <property type="component" value="Chromosome"/>
</dbReference>
<comment type="function">
    <text evidence="1 14">Catalyzes the ferredoxin-dependent oxidative decarboxylation of arylpyruvates.</text>
</comment>
<proteinExistence type="predicted"/>
<dbReference type="SUPFAM" id="SSF52922">
    <property type="entry name" value="TK C-terminal domain-like"/>
    <property type="match status" value="1"/>
</dbReference>
<keyword evidence="6 14" id="KW-0004">4Fe-4S</keyword>
<gene>
    <name evidence="16" type="primary">iorA-2</name>
    <name evidence="16" type="ORF">RCIX2649</name>
</gene>
<dbReference type="GO" id="GO:0044272">
    <property type="term" value="P:sulfur compound biosynthetic process"/>
    <property type="evidence" value="ECO:0007669"/>
    <property type="project" value="UniProtKB-ARBA"/>
</dbReference>
<name>Q0W1P9_METAR</name>
<evidence type="ECO:0000256" key="3">
    <source>
        <dbReference type="ARBA" id="ARBA00012812"/>
    </source>
</evidence>
<evidence type="ECO:0000256" key="12">
    <source>
        <dbReference type="ARBA" id="ARBA00030514"/>
    </source>
</evidence>
<organism evidence="16 17">
    <name type="scientific">Methanocella arvoryzae (strain DSM 22066 / NBRC 105507 / MRE50)</name>
    <dbReference type="NCBI Taxonomy" id="351160"/>
    <lineage>
        <taxon>Archaea</taxon>
        <taxon>Methanobacteriati</taxon>
        <taxon>Methanobacteriota</taxon>
        <taxon>Stenosarchaea group</taxon>
        <taxon>Methanomicrobia</taxon>
        <taxon>Methanocellales</taxon>
        <taxon>Methanocellaceae</taxon>
        <taxon>Methanocella</taxon>
    </lineage>
</organism>
<dbReference type="EC" id="1.2.7.8" evidence="3 14"/>
<evidence type="ECO:0000256" key="7">
    <source>
        <dbReference type="ARBA" id="ARBA00022723"/>
    </source>
</evidence>
<dbReference type="EMBL" id="AM114193">
    <property type="protein sequence ID" value="CAJ37694.1"/>
    <property type="molecule type" value="Genomic_DNA"/>
</dbReference>
<dbReference type="CDD" id="cd07034">
    <property type="entry name" value="TPP_PYR_PFOR_IOR-alpha_like"/>
    <property type="match status" value="1"/>
</dbReference>
<accession>Q0W1P9</accession>
<dbReference type="PIRSF" id="PIRSF006439">
    <property type="entry name" value="Indolepyruvate_ferr_oxidored"/>
    <property type="match status" value="1"/>
</dbReference>
<evidence type="ECO:0000256" key="5">
    <source>
        <dbReference type="ARBA" id="ARBA00022448"/>
    </source>
</evidence>
<dbReference type="GO" id="GO:0046872">
    <property type="term" value="F:metal ion binding"/>
    <property type="evidence" value="ECO:0007669"/>
    <property type="project" value="UniProtKB-UniRule"/>
</dbReference>
<dbReference type="InterPro" id="IPR011766">
    <property type="entry name" value="TPP_enzyme_TPP-bd"/>
</dbReference>
<evidence type="ECO:0000256" key="13">
    <source>
        <dbReference type="ARBA" id="ARBA00048332"/>
    </source>
</evidence>
<evidence type="ECO:0000256" key="8">
    <source>
        <dbReference type="ARBA" id="ARBA00022982"/>
    </source>
</evidence>
<evidence type="ECO:0000256" key="4">
    <source>
        <dbReference type="ARBA" id="ARBA00017710"/>
    </source>
</evidence>
<dbReference type="STRING" id="351160.RCIX2649"/>
<sequence length="532" mass="56853">MFLVLTIYTITTLLSLKLLFSSMAPVSLNGVEAVRAAAEDAGVRMATGVPGYPINAVFSALQEAKADPGSADKMPVAQWQFNEKIAYEMALGASACGDRALVLSKHVGINVMADPVIISATHGIGAGIVVIAGDDVGAMLSQNEQDSRWYGKLGEIPVLDPQGPGELYDAILEGFLLSEQISAPVLVRVTEPVLVNTGPVNRRKIPEAQKKIDRHTWNYTMLGKHQKYMKDGWSLALHRALSSPLNRITRKTRIGLISSGSASQPAAEAADAMRLSHLSLGFVNPFPKRKVEDFVNENEAILICEEPSPYIESHLSSPKVKGRFTGHLPLAGGLDVQMIMDAAEHIMEPKMSISVKPETMEARGFFKKACDGCPFQPVYEAIKALNVNVASDVGCSILTSGPPFNMVDVACSLGSPVSVAAGFRQKGVAMLGDFGLLHTGMQALLNAKYNDQNVLTVIFVNQRAAMTGGQTVPDITGIVQSTFADVTIVTEAAGLTTEKVKADLEGLLKQPGLSIYLVRGQCPEGAMHQKAA</sequence>
<dbReference type="InterPro" id="IPR029061">
    <property type="entry name" value="THDP-binding"/>
</dbReference>
<keyword evidence="5 14" id="KW-0813">Transport</keyword>
<evidence type="ECO:0000256" key="9">
    <source>
        <dbReference type="ARBA" id="ARBA00023002"/>
    </source>
</evidence>
<comment type="catalytic activity">
    <reaction evidence="13 14">
        <text>indole-3-pyruvate + 2 oxidized [2Fe-2S]-[ferredoxin] + CoA = (indol-3-yl)acetyl-CoA + 2 reduced [2Fe-2S]-[ferredoxin] + CO2 + H(+)</text>
        <dbReference type="Rhea" id="RHEA:12645"/>
        <dbReference type="Rhea" id="RHEA-COMP:10000"/>
        <dbReference type="Rhea" id="RHEA-COMP:10001"/>
        <dbReference type="ChEBI" id="CHEBI:15378"/>
        <dbReference type="ChEBI" id="CHEBI:16526"/>
        <dbReference type="ChEBI" id="CHEBI:17640"/>
        <dbReference type="ChEBI" id="CHEBI:33737"/>
        <dbReference type="ChEBI" id="CHEBI:33738"/>
        <dbReference type="ChEBI" id="CHEBI:57271"/>
        <dbReference type="ChEBI" id="CHEBI:57287"/>
        <dbReference type="EC" id="1.2.7.8"/>
    </reaction>
</comment>
<dbReference type="PATRIC" id="fig|351160.9.peg.587"/>
<dbReference type="PANTHER" id="PTHR43710:SF6">
    <property type="entry name" value="INDOLEPYRUVATE OXIDOREDUCTASE SUBUNIT IORA"/>
    <property type="match status" value="1"/>
</dbReference>
<evidence type="ECO:0000256" key="2">
    <source>
        <dbReference type="ARBA" id="ARBA00011238"/>
    </source>
</evidence>
<evidence type="ECO:0000256" key="6">
    <source>
        <dbReference type="ARBA" id="ARBA00022485"/>
    </source>
</evidence>
<keyword evidence="11 14" id="KW-0411">Iron-sulfur</keyword>
<evidence type="ECO:0000256" key="1">
    <source>
        <dbReference type="ARBA" id="ARBA00002995"/>
    </source>
</evidence>
<dbReference type="PANTHER" id="PTHR43710">
    <property type="entry name" value="2-HYDROXYACYL-COA LYASE"/>
    <property type="match status" value="1"/>
</dbReference>
<evidence type="ECO:0000313" key="17">
    <source>
        <dbReference type="Proteomes" id="UP000000663"/>
    </source>
</evidence>
<dbReference type="InterPro" id="IPR017721">
    <property type="entry name" value="IorA"/>
</dbReference>
<dbReference type="GO" id="GO:0006082">
    <property type="term" value="P:organic acid metabolic process"/>
    <property type="evidence" value="ECO:0007669"/>
    <property type="project" value="UniProtKB-ARBA"/>
</dbReference>
<keyword evidence="10 14" id="KW-0408">Iron</keyword>
<evidence type="ECO:0000256" key="10">
    <source>
        <dbReference type="ARBA" id="ARBA00023004"/>
    </source>
</evidence>
<keyword evidence="8 14" id="KW-0249">Electron transport</keyword>
<comment type="subunit">
    <text evidence="2 14">Heterodimer of the IorA and IorB subunits.</text>
</comment>
<feature type="domain" description="Thiamine pyrophosphate enzyme TPP-binding" evidence="15">
    <location>
        <begin position="401"/>
        <end position="506"/>
    </location>
</feature>
<dbReference type="InterPro" id="IPR002880">
    <property type="entry name" value="Pyrv_Fd/Flavodoxin_OxRdtase_N"/>
</dbReference>
<dbReference type="SUPFAM" id="SSF52518">
    <property type="entry name" value="Thiamin diphosphate-binding fold (THDP-binding)"/>
    <property type="match status" value="2"/>
</dbReference>
<dbReference type="AlphaFoldDB" id="Q0W1P9"/>
<protein>
    <recommendedName>
        <fullName evidence="4 14">Indolepyruvate oxidoreductase subunit IorA</fullName>
        <shortName evidence="14">IOR</shortName>
        <ecNumber evidence="3 14">1.2.7.8</ecNumber>
    </recommendedName>
    <alternativeName>
        <fullName evidence="12 14">Indolepyruvate ferredoxin oxidoreductase subunit alpha</fullName>
    </alternativeName>
</protein>
<dbReference type="InterPro" id="IPR045025">
    <property type="entry name" value="HACL1-like"/>
</dbReference>
<reference evidence="16 17" key="1">
    <citation type="journal article" date="2006" name="Science">
        <title>Genome of rice cluster I archaea -- the key methane producers in the rice rhizosphere.</title>
        <authorList>
            <person name="Erkel C."/>
            <person name="Kube M."/>
            <person name="Reinhardt R."/>
            <person name="Liesack W."/>
        </authorList>
    </citation>
    <scope>NUCLEOTIDE SEQUENCE [LARGE SCALE GENOMIC DNA]</scope>
    <source>
        <strain evidence="17">DSM 22066 / NBRC 105507 / MRE50</strain>
    </source>
</reference>
<keyword evidence="17" id="KW-1185">Reference proteome</keyword>
<dbReference type="GO" id="GO:0043805">
    <property type="term" value="F:indolepyruvate ferredoxin oxidoreductase activity"/>
    <property type="evidence" value="ECO:0007669"/>
    <property type="project" value="UniProtKB-UniRule"/>
</dbReference>
<dbReference type="Gene3D" id="3.40.50.970">
    <property type="match status" value="2"/>
</dbReference>